<feature type="compositionally biased region" description="Basic residues" evidence="10">
    <location>
        <begin position="752"/>
        <end position="764"/>
    </location>
</feature>
<dbReference type="SUPFAM" id="SSF81631">
    <property type="entry name" value="PAP/OAS1 substrate-binding domain"/>
    <property type="match status" value="1"/>
</dbReference>
<proteinExistence type="inferred from homology"/>
<evidence type="ECO:0000313" key="13">
    <source>
        <dbReference type="EMBL" id="PPJ51211.1"/>
    </source>
</evidence>
<dbReference type="EMBL" id="PNEN01001763">
    <property type="protein sequence ID" value="PPJ51211.1"/>
    <property type="molecule type" value="Genomic_DNA"/>
</dbReference>
<feature type="compositionally biased region" description="Polar residues" evidence="10">
    <location>
        <begin position="815"/>
        <end position="826"/>
    </location>
</feature>
<keyword evidence="14" id="KW-1185">Reference proteome</keyword>
<evidence type="ECO:0000256" key="9">
    <source>
        <dbReference type="ARBA" id="ARBA00022842"/>
    </source>
</evidence>
<feature type="region of interest" description="Disordered" evidence="10">
    <location>
        <begin position="844"/>
        <end position="864"/>
    </location>
</feature>
<dbReference type="Pfam" id="PF22600">
    <property type="entry name" value="MTPAP-like_central"/>
    <property type="match status" value="1"/>
</dbReference>
<comment type="subcellular location">
    <subcellularLocation>
        <location evidence="3">Cytoplasm</location>
    </subcellularLocation>
</comment>
<evidence type="ECO:0000256" key="2">
    <source>
        <dbReference type="ARBA" id="ARBA00001946"/>
    </source>
</evidence>
<dbReference type="Pfam" id="PF03828">
    <property type="entry name" value="PAP_assoc"/>
    <property type="match status" value="1"/>
</dbReference>
<evidence type="ECO:0000256" key="8">
    <source>
        <dbReference type="ARBA" id="ARBA00022723"/>
    </source>
</evidence>
<comment type="cofactor">
    <cofactor evidence="1">
        <name>Mn(2+)</name>
        <dbReference type="ChEBI" id="CHEBI:29035"/>
    </cofactor>
</comment>
<dbReference type="GO" id="GO:0005737">
    <property type="term" value="C:cytoplasm"/>
    <property type="evidence" value="ECO:0007669"/>
    <property type="project" value="UniProtKB-SubCell"/>
</dbReference>
<keyword evidence="6" id="KW-0963">Cytoplasm</keyword>
<feature type="domain" description="Poly(A) RNA polymerase mitochondrial-like central palm" evidence="12">
    <location>
        <begin position="234"/>
        <end position="342"/>
    </location>
</feature>
<evidence type="ECO:0000256" key="7">
    <source>
        <dbReference type="ARBA" id="ARBA00022679"/>
    </source>
</evidence>
<dbReference type="InterPro" id="IPR054708">
    <property type="entry name" value="MTPAP-like_central"/>
</dbReference>
<sequence length="864" mass="96043">MDSSTPQQDANSLEDRLRRMILLNGSVPDDVPNDSRPRVRLPPMAPPGYGPQYPAPPQNGSFHHQRLMSGSGSSGPSSPSSHGFPRPMSGHSMFPPPMASPSPPMPPPGFLPPHLRHAPPPEHLAQHMAPVPAPPPPPGLRQTRGGFHGPPSNQRGNGRGNGAPRQQRNQQIQLDPDAFQRGGPVQSQTRPQQGARNLYDPNARQMQSNFVTRDILRQRQAKYLDDLASREVPSVEMSQSERDEKEQFRAALQRVCDNVCTANPRLPKISLECFGSFQSGLASAGSDMDLAIVVQDPNSTEAVFSMFEDDLPRSLEKELLKVGFGARLLTRTRVPIIKICQDPGESLLDKLRIEREKWDFLPNEKKYPHLHKEEDEVAEDDVTRAIDGSAKTVQAGAENAQLVTTQVTVEAVTTNGDEATVQKQAASITATATVEENTNGQQQLAQARREQQKSWTRERKAGPLDFPKDGIGIQCDINFFNPLGLHNTQMLRCYSKCDPRVRPMVLFVKSFAKLRKINSSYSGTLSSYGYVLMVLHYLVNVVQPPVLPNLQMPWRPNPNCAPPGYSRIEVDGWVVDFWRNEQEIEAALQNGQMSSNAESLGSLLAGFFQYYSSMGNGPQFRWTQQVLSLRTPGGIMTKEAKGWVKATTEEGEGKKIQHRYLFCIEDPFELSHNVARTVTHNGIVAIRDEFRRAYRILMSAGQGPLGQPSQDGDLFDKLIEPGEDEKELEQHHLEILDNNKLVHEDEEAVLAQRKKRHGTRGKRHKDTDSTVTGEPQQRKQSLPKPQPKHLDVADQEAFPTLGAAKTTNSRRKKSTGSATKNSNFTEISGEKAAEYLEEFRRKKAEEHAESTAYGAAEAVLNGLD</sequence>
<dbReference type="STRING" id="357750.A0A2S6BUS6"/>
<evidence type="ECO:0000256" key="3">
    <source>
        <dbReference type="ARBA" id="ARBA00004496"/>
    </source>
</evidence>
<protein>
    <recommendedName>
        <fullName evidence="5">polynucleotide adenylyltransferase</fullName>
        <ecNumber evidence="5">2.7.7.19</ecNumber>
    </recommendedName>
</protein>
<dbReference type="SUPFAM" id="SSF81301">
    <property type="entry name" value="Nucleotidyltransferase"/>
    <property type="match status" value="1"/>
</dbReference>
<keyword evidence="7" id="KW-0808">Transferase</keyword>
<reference evidence="14" key="1">
    <citation type="journal article" date="2017" name="bioRxiv">
        <title>Conservation of a gene cluster reveals novel cercosporin biosynthetic mechanisms and extends production to the genus Colletotrichum.</title>
        <authorList>
            <person name="de Jonge R."/>
            <person name="Ebert M.K."/>
            <person name="Huitt-Roehl C.R."/>
            <person name="Pal P."/>
            <person name="Suttle J.C."/>
            <person name="Spanner R.E."/>
            <person name="Neubauer J.D."/>
            <person name="Jurick W.M.II."/>
            <person name="Stott K.A."/>
            <person name="Secor G.A."/>
            <person name="Thomma B.P.H.J."/>
            <person name="Van de Peer Y."/>
            <person name="Townsend C.A."/>
            <person name="Bolton M.D."/>
        </authorList>
    </citation>
    <scope>NUCLEOTIDE SEQUENCE [LARGE SCALE GENOMIC DNA]</scope>
    <source>
        <strain evidence="14">CBS538.71</strain>
    </source>
</reference>
<accession>A0A2S6BUS6</accession>
<evidence type="ECO:0000259" key="12">
    <source>
        <dbReference type="Pfam" id="PF22600"/>
    </source>
</evidence>
<feature type="compositionally biased region" description="Polar residues" evidence="10">
    <location>
        <begin position="769"/>
        <end position="780"/>
    </location>
</feature>
<feature type="compositionally biased region" description="Pro residues" evidence="10">
    <location>
        <begin position="94"/>
        <end position="111"/>
    </location>
</feature>
<dbReference type="GO" id="GO:0050265">
    <property type="term" value="F:RNA uridylyltransferase activity"/>
    <property type="evidence" value="ECO:0007669"/>
    <property type="project" value="TreeGrafter"/>
</dbReference>
<dbReference type="GO" id="GO:0046872">
    <property type="term" value="F:metal ion binding"/>
    <property type="evidence" value="ECO:0007669"/>
    <property type="project" value="UniProtKB-KW"/>
</dbReference>
<name>A0A2S6BUS6_9PEZI</name>
<feature type="compositionally biased region" description="Low complexity" evidence="10">
    <location>
        <begin position="69"/>
        <end position="81"/>
    </location>
</feature>
<evidence type="ECO:0000256" key="10">
    <source>
        <dbReference type="SAM" id="MobiDB-lite"/>
    </source>
</evidence>
<comment type="cofactor">
    <cofactor evidence="2">
        <name>Mg(2+)</name>
        <dbReference type="ChEBI" id="CHEBI:18420"/>
    </cofactor>
</comment>
<feature type="region of interest" description="Disordered" evidence="10">
    <location>
        <begin position="1"/>
        <end position="203"/>
    </location>
</feature>
<feature type="domain" description="PAP-associated" evidence="11">
    <location>
        <begin position="599"/>
        <end position="672"/>
    </location>
</feature>
<dbReference type="InterPro" id="IPR002058">
    <property type="entry name" value="PAP_assoc"/>
</dbReference>
<evidence type="ECO:0000259" key="11">
    <source>
        <dbReference type="Pfam" id="PF03828"/>
    </source>
</evidence>
<evidence type="ECO:0000313" key="14">
    <source>
        <dbReference type="Proteomes" id="UP000237631"/>
    </source>
</evidence>
<evidence type="ECO:0000256" key="4">
    <source>
        <dbReference type="ARBA" id="ARBA00008593"/>
    </source>
</evidence>
<dbReference type="OrthoDB" id="407432at2759"/>
<evidence type="ECO:0000256" key="6">
    <source>
        <dbReference type="ARBA" id="ARBA00022490"/>
    </source>
</evidence>
<feature type="compositionally biased region" description="Polar residues" evidence="10">
    <location>
        <begin position="185"/>
        <end position="195"/>
    </location>
</feature>
<dbReference type="Proteomes" id="UP000237631">
    <property type="component" value="Unassembled WGS sequence"/>
</dbReference>
<dbReference type="GO" id="GO:1990817">
    <property type="term" value="F:poly(A) RNA polymerase activity"/>
    <property type="evidence" value="ECO:0007669"/>
    <property type="project" value="UniProtKB-EC"/>
</dbReference>
<comment type="similarity">
    <text evidence="4">Belongs to the DNA polymerase type-B-like family.</text>
</comment>
<comment type="caution">
    <text evidence="13">The sequence shown here is derived from an EMBL/GenBank/DDBJ whole genome shotgun (WGS) entry which is preliminary data.</text>
</comment>
<feature type="compositionally biased region" description="Polar residues" evidence="10">
    <location>
        <begin position="1"/>
        <end position="11"/>
    </location>
</feature>
<dbReference type="InterPro" id="IPR043519">
    <property type="entry name" value="NT_sf"/>
</dbReference>
<dbReference type="PANTHER" id="PTHR12271">
    <property type="entry name" value="POLY A POLYMERASE CID PAP -RELATED"/>
    <property type="match status" value="1"/>
</dbReference>
<gene>
    <name evidence="13" type="ORF">CBER1_07514</name>
</gene>
<keyword evidence="9" id="KW-0460">Magnesium</keyword>
<organism evidence="13 14">
    <name type="scientific">Cercospora berteroae</name>
    <dbReference type="NCBI Taxonomy" id="357750"/>
    <lineage>
        <taxon>Eukaryota</taxon>
        <taxon>Fungi</taxon>
        <taxon>Dikarya</taxon>
        <taxon>Ascomycota</taxon>
        <taxon>Pezizomycotina</taxon>
        <taxon>Dothideomycetes</taxon>
        <taxon>Dothideomycetidae</taxon>
        <taxon>Mycosphaerellales</taxon>
        <taxon>Mycosphaerellaceae</taxon>
        <taxon>Cercospora</taxon>
    </lineage>
</organism>
<evidence type="ECO:0000256" key="5">
    <source>
        <dbReference type="ARBA" id="ARBA00012388"/>
    </source>
</evidence>
<dbReference type="AlphaFoldDB" id="A0A2S6BUS6"/>
<evidence type="ECO:0000256" key="1">
    <source>
        <dbReference type="ARBA" id="ARBA00001936"/>
    </source>
</evidence>
<dbReference type="Gene3D" id="3.30.460.10">
    <property type="entry name" value="Beta Polymerase, domain 2"/>
    <property type="match status" value="1"/>
</dbReference>
<keyword evidence="8" id="KW-0479">Metal-binding</keyword>
<dbReference type="GO" id="GO:0010605">
    <property type="term" value="P:negative regulation of macromolecule metabolic process"/>
    <property type="evidence" value="ECO:0007669"/>
    <property type="project" value="UniProtKB-ARBA"/>
</dbReference>
<feature type="region of interest" description="Disordered" evidence="10">
    <location>
        <begin position="751"/>
        <end position="829"/>
    </location>
</feature>
<feature type="compositionally biased region" description="Polar residues" evidence="10">
    <location>
        <begin position="164"/>
        <end position="173"/>
    </location>
</feature>
<dbReference type="PANTHER" id="PTHR12271:SF40">
    <property type="entry name" value="POLY(A) RNA POLYMERASE GLD2"/>
    <property type="match status" value="1"/>
</dbReference>
<dbReference type="EC" id="2.7.7.19" evidence="5"/>
<dbReference type="GO" id="GO:0031123">
    <property type="term" value="P:RNA 3'-end processing"/>
    <property type="evidence" value="ECO:0007669"/>
    <property type="project" value="TreeGrafter"/>
</dbReference>
<dbReference type="Gene3D" id="1.10.1410.10">
    <property type="match status" value="1"/>
</dbReference>
<feature type="compositionally biased region" description="Pro residues" evidence="10">
    <location>
        <begin position="43"/>
        <end position="57"/>
    </location>
</feature>